<dbReference type="AlphaFoldDB" id="A0A1S9RLN9"/>
<sequence>MWWLLSSGESKRASKATRSSHTGHPSSSTRETYPKRSNNIPNGYSSLESQILEMINGLPKDLKQRNNTCGEATSSRDLCDLHCSLNSYLVDDILRLVKREVTSHFRQLDAYPDLIEAAETEILHDLRALKGLWTKPCPDSPVLPCAWPYQINECAACMLARIASDKDALRNLRVVIQSRTRTRKNHRQRELNIFVNHCINRFPPAEAEDLHSTSSQLAFGMKRARKACVKAYMRDREDDAERHSRRKRRHHNGRTDRARRHRTPSITFTTASEANLVITPCPVRYPLTMYHLQDSASSPSSDSWDDCGNNRRRRSAAPSPESPRFKPIVRRPRHSGSKVLFSEIEWGTLAKQSEKVTMYQSLAEDNPYSRSPPVPEAMVDTLGTDKPRRYSESSLALYRPVVATFDGGSAMREDGMVSDSVSVWTDDECEDLDFNVSRRRAPVVTDTTWSLVCEHRGLV</sequence>
<feature type="compositionally biased region" description="Polar residues" evidence="1">
    <location>
        <begin position="16"/>
        <end position="40"/>
    </location>
</feature>
<evidence type="ECO:0000313" key="3">
    <source>
        <dbReference type="Proteomes" id="UP000190744"/>
    </source>
</evidence>
<dbReference type="EMBL" id="LJBN01000140">
    <property type="protein sequence ID" value="OOQ86444.1"/>
    <property type="molecule type" value="Genomic_DNA"/>
</dbReference>
<organism evidence="2 3">
    <name type="scientific">Penicillium brasilianum</name>
    <dbReference type="NCBI Taxonomy" id="104259"/>
    <lineage>
        <taxon>Eukaryota</taxon>
        <taxon>Fungi</taxon>
        <taxon>Dikarya</taxon>
        <taxon>Ascomycota</taxon>
        <taxon>Pezizomycotina</taxon>
        <taxon>Eurotiomycetes</taxon>
        <taxon>Eurotiomycetidae</taxon>
        <taxon>Eurotiales</taxon>
        <taxon>Aspergillaceae</taxon>
        <taxon>Penicillium</taxon>
    </lineage>
</organism>
<gene>
    <name evidence="2" type="ORF">PEBR_21392</name>
</gene>
<reference evidence="3" key="1">
    <citation type="submission" date="2015-09" db="EMBL/GenBank/DDBJ databases">
        <authorList>
            <person name="Fill T.P."/>
            <person name="Baretta J.F."/>
            <person name="de Almeida L.G."/>
            <person name="Rocha M."/>
            <person name="de Souza D.H."/>
            <person name="Malavazi I."/>
            <person name="Cerdeira L.T."/>
            <person name="Hong H."/>
            <person name="Samborskyy M."/>
            <person name="de Vasconcelos A.T."/>
            <person name="Leadlay P."/>
            <person name="Rodrigues-Filho E."/>
        </authorList>
    </citation>
    <scope>NUCLEOTIDE SEQUENCE [LARGE SCALE GENOMIC DNA]</scope>
    <source>
        <strain evidence="3">LaBioMMi 136</strain>
    </source>
</reference>
<feature type="region of interest" description="Disordered" evidence="1">
    <location>
        <begin position="1"/>
        <end position="40"/>
    </location>
</feature>
<evidence type="ECO:0000313" key="2">
    <source>
        <dbReference type="EMBL" id="OOQ86444.1"/>
    </source>
</evidence>
<name>A0A1S9RLN9_PENBI</name>
<evidence type="ECO:0000256" key="1">
    <source>
        <dbReference type="SAM" id="MobiDB-lite"/>
    </source>
</evidence>
<feature type="region of interest" description="Disordered" evidence="1">
    <location>
        <begin position="294"/>
        <end position="331"/>
    </location>
</feature>
<feature type="compositionally biased region" description="Basic residues" evidence="1">
    <location>
        <begin position="243"/>
        <end position="263"/>
    </location>
</feature>
<accession>A0A1S9RLN9</accession>
<proteinExistence type="predicted"/>
<dbReference type="Proteomes" id="UP000190744">
    <property type="component" value="Unassembled WGS sequence"/>
</dbReference>
<feature type="region of interest" description="Disordered" evidence="1">
    <location>
        <begin position="234"/>
        <end position="268"/>
    </location>
</feature>
<comment type="caution">
    <text evidence="2">The sequence shown here is derived from an EMBL/GenBank/DDBJ whole genome shotgun (WGS) entry which is preliminary data.</text>
</comment>
<protein>
    <submittedName>
        <fullName evidence="2">Uncharacterized protein</fullName>
    </submittedName>
</protein>